<evidence type="ECO:0000313" key="2">
    <source>
        <dbReference type="Proteomes" id="UP000006552"/>
    </source>
</evidence>
<dbReference type="KEGG" id="eba:ebA5109"/>
<dbReference type="AlphaFoldDB" id="Q5P0Y9"/>
<gene>
    <name evidence="1" type="ORF">ebA5109</name>
</gene>
<name>Q5P0Y9_AROAE</name>
<dbReference type="RefSeq" id="WP_011238706.1">
    <property type="nucleotide sequence ID" value="NC_006513.1"/>
</dbReference>
<keyword evidence="2" id="KW-1185">Reference proteome</keyword>
<proteinExistence type="predicted"/>
<evidence type="ECO:0008006" key="3">
    <source>
        <dbReference type="Google" id="ProtNLM"/>
    </source>
</evidence>
<sequence>MSKHNTRSLGRERGVAMVVALILLVAATLTALFTNRNLVFGVKSQGNQVKSVVAQEAATAGIEAALAILVNKTNRENLLAGTPAVAGWYEGRLYGFFLDTDDNGTANTLSIVQVTSGAAPTVPSDAVSSFQVRFQRLAAPLGVTEADIAVRIDALGCADGQAPNATVGACTSRALFTQSTLFKKGLASAPSAALTAKGDVTLSGNVEITNTDAATNGTTIHSGGTYSSGGSAELVTTPGTPPDASVASGDTTLSSLSDDRFFQGFFGESKENVAADAVHVACNGSCPSAIDAVDTQGKVIWVDADPTNGAKINSNVTIGSPTEPVILIVDGPLQINGNVIIYGLVYCTALTWDNTGGGTSQIIGAAIAEGSFEATGTPNPTYDPDVLKELGGNLGKYVRIGGGWKDWCHDCNFTAW</sequence>
<organism evidence="1 2">
    <name type="scientific">Aromatoleum aromaticum (strain DSM 19018 / LMG 30748 / EbN1)</name>
    <name type="common">Azoarcus sp. (strain EbN1)</name>
    <dbReference type="NCBI Taxonomy" id="76114"/>
    <lineage>
        <taxon>Bacteria</taxon>
        <taxon>Pseudomonadati</taxon>
        <taxon>Pseudomonadota</taxon>
        <taxon>Betaproteobacteria</taxon>
        <taxon>Rhodocyclales</taxon>
        <taxon>Rhodocyclaceae</taxon>
        <taxon>Aromatoleum</taxon>
    </lineage>
</organism>
<accession>Q5P0Y9</accession>
<evidence type="ECO:0000313" key="1">
    <source>
        <dbReference type="EMBL" id="CAI09025.1"/>
    </source>
</evidence>
<dbReference type="eggNOG" id="COG4726">
    <property type="taxonomic scope" value="Bacteria"/>
</dbReference>
<dbReference type="Proteomes" id="UP000006552">
    <property type="component" value="Chromosome"/>
</dbReference>
<dbReference type="EMBL" id="CR555306">
    <property type="protein sequence ID" value="CAI09025.1"/>
    <property type="molecule type" value="Genomic_DNA"/>
</dbReference>
<protein>
    <recommendedName>
        <fullName evidence="3">Type 4 fimbrial biogenesis protein PilX N-terminal domain-containing protein</fullName>
    </recommendedName>
</protein>
<dbReference type="HOGENOM" id="CLU_648368_0_0_4"/>
<dbReference type="STRING" id="76114.ebA5109"/>
<reference evidence="1 2" key="1">
    <citation type="journal article" date="2005" name="Arch. Microbiol.">
        <title>The genome sequence of an anaerobic aromatic-degrading denitrifying bacterium, strain EbN1.</title>
        <authorList>
            <person name="Rabus R."/>
            <person name="Kube M."/>
            <person name="Heider J."/>
            <person name="Beck A."/>
            <person name="Heitmann K."/>
            <person name="Widdel F."/>
            <person name="Reinhardt R."/>
        </authorList>
    </citation>
    <scope>NUCLEOTIDE SEQUENCE [LARGE SCALE GENOMIC DNA]</scope>
    <source>
        <strain evidence="1 2">EbN1</strain>
    </source>
</reference>
<dbReference type="OrthoDB" id="8684961at2"/>